<reference evidence="2 3" key="1">
    <citation type="submission" date="2018-10" db="EMBL/GenBank/DDBJ databases">
        <title>Co-occurring genomic capacity for anaerobic methane metabolism and dissimilatory sulfite reduction discovered in the Korarchaeota.</title>
        <authorList>
            <person name="Mckay L.J."/>
            <person name="Dlakic M."/>
            <person name="Fields M.W."/>
            <person name="Delmont T.O."/>
            <person name="Eren A.M."/>
            <person name="Jay Z.J."/>
            <person name="Klingelsmith K.B."/>
            <person name="Rusch D.B."/>
            <person name="Inskeep W.P."/>
        </authorList>
    </citation>
    <scope>NUCLEOTIDE SEQUENCE [LARGE SCALE GENOMIC DNA]</scope>
    <source>
        <strain evidence="2 3">WS</strain>
    </source>
</reference>
<proteinExistence type="predicted"/>
<dbReference type="InterPro" id="IPR036390">
    <property type="entry name" value="WH_DNA-bd_sf"/>
</dbReference>
<dbReference type="CDD" id="cd00090">
    <property type="entry name" value="HTH_ARSR"/>
    <property type="match status" value="1"/>
</dbReference>
<dbReference type="PANTHER" id="PTHR37318:SF1">
    <property type="entry name" value="BSL7504 PROTEIN"/>
    <property type="match status" value="1"/>
</dbReference>
<dbReference type="GO" id="GO:0003700">
    <property type="term" value="F:DNA-binding transcription factor activity"/>
    <property type="evidence" value="ECO:0007669"/>
    <property type="project" value="InterPro"/>
</dbReference>
<protein>
    <submittedName>
        <fullName evidence="2">ArsR family transcriptional regulator</fullName>
    </submittedName>
</protein>
<gene>
    <name evidence="2" type="ORF">D9Q81_06780</name>
</gene>
<dbReference type="AlphaFoldDB" id="A0A3R9PD56"/>
<dbReference type="RefSeq" id="WP_125742198.1">
    <property type="nucleotide sequence ID" value="NZ_RCOR01000037.1"/>
</dbReference>
<organism evidence="2 3">
    <name type="scientific">Candidatus Korarchaeum cryptofilum</name>
    <dbReference type="NCBI Taxonomy" id="498846"/>
    <lineage>
        <taxon>Archaea</taxon>
        <taxon>Thermoproteota</taxon>
        <taxon>Candidatus Korarchaeia</taxon>
        <taxon>Candidatus Korarchaeales</taxon>
        <taxon>Candidatus Korarchaeaceae</taxon>
        <taxon>Candidatus Korarchaeum</taxon>
    </lineage>
</organism>
<dbReference type="EMBL" id="RCOR01000037">
    <property type="protein sequence ID" value="RSN67985.1"/>
    <property type="molecule type" value="Genomic_DNA"/>
</dbReference>
<evidence type="ECO:0000313" key="3">
    <source>
        <dbReference type="Proteomes" id="UP000278149"/>
    </source>
</evidence>
<dbReference type="PROSITE" id="PS50987">
    <property type="entry name" value="HTH_ARSR_2"/>
    <property type="match status" value="1"/>
</dbReference>
<dbReference type="SMART" id="SM00418">
    <property type="entry name" value="HTH_ARSR"/>
    <property type="match status" value="1"/>
</dbReference>
<dbReference type="Gene3D" id="1.10.10.10">
    <property type="entry name" value="Winged helix-like DNA-binding domain superfamily/Winged helix DNA-binding domain"/>
    <property type="match status" value="1"/>
</dbReference>
<feature type="domain" description="HTH arsR-type" evidence="1">
    <location>
        <begin position="8"/>
        <end position="107"/>
    </location>
</feature>
<evidence type="ECO:0000313" key="2">
    <source>
        <dbReference type="EMBL" id="RSN67985.1"/>
    </source>
</evidence>
<comment type="caution">
    <text evidence="2">The sequence shown here is derived from an EMBL/GenBank/DDBJ whole genome shotgun (WGS) entry which is preliminary data.</text>
</comment>
<dbReference type="InterPro" id="IPR001845">
    <property type="entry name" value="HTH_ArsR_DNA-bd_dom"/>
</dbReference>
<dbReference type="PANTHER" id="PTHR37318">
    <property type="entry name" value="BSL7504 PROTEIN"/>
    <property type="match status" value="1"/>
</dbReference>
<dbReference type="SUPFAM" id="SSF46785">
    <property type="entry name" value="Winged helix' DNA-binding domain"/>
    <property type="match status" value="1"/>
</dbReference>
<evidence type="ECO:0000259" key="1">
    <source>
        <dbReference type="PROSITE" id="PS50987"/>
    </source>
</evidence>
<accession>A0A3R9PD56</accession>
<dbReference type="Pfam" id="PF01022">
    <property type="entry name" value="HTH_5"/>
    <property type="match status" value="1"/>
</dbReference>
<dbReference type="Proteomes" id="UP000278149">
    <property type="component" value="Unassembled WGS sequence"/>
</dbReference>
<name>A0A3R9PD56_9CREN</name>
<sequence>MSEQRNSSQSDSLPYLKKLDPVLMNPKRFMIATLLYIFGPKSVGDIAKALNLSLGDVDNHLRRMKREGYVELKRTPTLRGPRVFARLTDKGIEEYERLVDNLKNLASELRRGELMGASIGINHSQSSL</sequence>
<dbReference type="InterPro" id="IPR036388">
    <property type="entry name" value="WH-like_DNA-bd_sf"/>
</dbReference>
<dbReference type="InterPro" id="IPR011991">
    <property type="entry name" value="ArsR-like_HTH"/>
</dbReference>